<dbReference type="CDD" id="cd11711">
    <property type="entry name" value="GINS_A_Sld5"/>
    <property type="match status" value="1"/>
</dbReference>
<dbReference type="InterPro" id="IPR031633">
    <property type="entry name" value="SLD5_C"/>
</dbReference>
<keyword evidence="4 6" id="KW-0235">DNA replication</keyword>
<dbReference type="InterPro" id="IPR021151">
    <property type="entry name" value="GINS_A"/>
</dbReference>
<evidence type="ECO:0000256" key="6">
    <source>
        <dbReference type="PIRNR" id="PIRNR007764"/>
    </source>
</evidence>
<reference evidence="8" key="2">
    <citation type="submission" date="2014-06" db="EMBL/GenBank/DDBJ databases">
        <title>The complete genome of Blastobotrys (Arxula) adeninivorans LS3 - a yeast of biotechnological interest.</title>
        <authorList>
            <person name="Kunze G."/>
            <person name="Gaillardin C."/>
            <person name="Czernicka M."/>
            <person name="Durrens P."/>
            <person name="Martin T."/>
            <person name="Boer E."/>
            <person name="Gabaldon T."/>
            <person name="Cruz J."/>
            <person name="Talla E."/>
            <person name="Marck C."/>
            <person name="Goffeau A."/>
            <person name="Barbe V."/>
            <person name="Baret P."/>
            <person name="Baronian K."/>
            <person name="Beier S."/>
            <person name="Bleykasten C."/>
            <person name="Bode R."/>
            <person name="Casaregola S."/>
            <person name="Despons L."/>
            <person name="Fairhead C."/>
            <person name="Giersberg M."/>
            <person name="Gierski P."/>
            <person name="Hahnel U."/>
            <person name="Hartmann A."/>
            <person name="Jankowska D."/>
            <person name="Jubin C."/>
            <person name="Jung P."/>
            <person name="Lafontaine I."/>
            <person name="Leh-Louis V."/>
            <person name="Lemaire M."/>
            <person name="Marcet-Houben M."/>
            <person name="Mascher M."/>
            <person name="Morel G."/>
            <person name="Richard G.-F."/>
            <person name="Riechen J."/>
            <person name="Sacerdot C."/>
            <person name="Sarkar A."/>
            <person name="Savel G."/>
            <person name="Schacherer J."/>
            <person name="Sherman D."/>
            <person name="Straub M.-L."/>
            <person name="Stein N."/>
            <person name="Thierry A."/>
            <person name="Trautwein-Schult A."/>
            <person name="Westhof E."/>
            <person name="Worch S."/>
            <person name="Dujon B."/>
            <person name="Souciet J.-L."/>
            <person name="Wincker P."/>
            <person name="Scholz U."/>
            <person name="Neuveglise N."/>
        </authorList>
    </citation>
    <scope>NUCLEOTIDE SEQUENCE</scope>
    <source>
        <strain evidence="8">LS3</strain>
    </source>
</reference>
<proteinExistence type="inferred from homology"/>
<evidence type="ECO:0000256" key="1">
    <source>
        <dbReference type="ARBA" id="ARBA00004123"/>
    </source>
</evidence>
<feature type="domain" description="GINS subunit" evidence="7">
    <location>
        <begin position="79"/>
        <end position="156"/>
    </location>
</feature>
<dbReference type="PANTHER" id="PTHR21206">
    <property type="entry name" value="SLD5 PROTEIN"/>
    <property type="match status" value="1"/>
</dbReference>
<evidence type="ECO:0000256" key="3">
    <source>
        <dbReference type="ARBA" id="ARBA00014804"/>
    </source>
</evidence>
<gene>
    <name evidence="8" type="ORF">GNLVRS02_ARAD1B16016g</name>
</gene>
<dbReference type="PANTHER" id="PTHR21206:SF0">
    <property type="entry name" value="DNA REPLICATION COMPLEX GINS PROTEIN SLD5"/>
    <property type="match status" value="1"/>
</dbReference>
<dbReference type="GO" id="GO:0000727">
    <property type="term" value="P:double-strand break repair via break-induced replication"/>
    <property type="evidence" value="ECO:0007669"/>
    <property type="project" value="TreeGrafter"/>
</dbReference>
<dbReference type="InterPro" id="IPR038749">
    <property type="entry name" value="Sld5_GINS_A"/>
</dbReference>
<comment type="subcellular location">
    <subcellularLocation>
        <location evidence="1 6">Nucleus</location>
    </subcellularLocation>
</comment>
<keyword evidence="5 6" id="KW-0539">Nucleus</keyword>
<name>A0A060T6I4_BLAAD</name>
<dbReference type="InterPro" id="IPR008591">
    <property type="entry name" value="GINS_Sld5"/>
</dbReference>
<dbReference type="EMBL" id="HG937692">
    <property type="protein sequence ID" value="CDP36568.1"/>
    <property type="molecule type" value="Genomic_DNA"/>
</dbReference>
<evidence type="ECO:0000259" key="7">
    <source>
        <dbReference type="Pfam" id="PF05916"/>
    </source>
</evidence>
<protein>
    <recommendedName>
        <fullName evidence="3 6">DNA replication complex GINS protein SLD5</fullName>
    </recommendedName>
</protein>
<dbReference type="GO" id="GO:0000811">
    <property type="term" value="C:GINS complex"/>
    <property type="evidence" value="ECO:0007669"/>
    <property type="project" value="UniProtKB-UniRule"/>
</dbReference>
<dbReference type="CDD" id="cd21692">
    <property type="entry name" value="GINS_B_Sld5"/>
    <property type="match status" value="1"/>
</dbReference>
<reference evidence="8" key="1">
    <citation type="submission" date="2014-02" db="EMBL/GenBank/DDBJ databases">
        <authorList>
            <person name="Genoscope - CEA"/>
        </authorList>
    </citation>
    <scope>NUCLEOTIDE SEQUENCE</scope>
    <source>
        <strain evidence="8">LS3</strain>
    </source>
</reference>
<dbReference type="AlphaFoldDB" id="A0A060T6I4"/>
<dbReference type="InterPro" id="IPR036224">
    <property type="entry name" value="GINS_bundle-like_dom_sf"/>
</dbReference>
<dbReference type="GO" id="GO:0006261">
    <property type="term" value="P:DNA-templated DNA replication"/>
    <property type="evidence" value="ECO:0007669"/>
    <property type="project" value="InterPro"/>
</dbReference>
<accession>A0A060T6I4</accession>
<dbReference type="Pfam" id="PF05916">
    <property type="entry name" value="Sld5"/>
    <property type="match status" value="1"/>
</dbReference>
<comment type="similarity">
    <text evidence="2 6">Belongs to the GINS4/SLD5 family.</text>
</comment>
<sequence>MDRDVMEIPTREVDVTDLIEGIGGSRRRDVETQSRQEDYNAIKKMLIQERMGPEILPFGGDVIDRVMERVRNQIEFIEQNSLELDSSKKDMKFILLLVESELERIKFVIRAYLRCRLTKIDKYAMYIRQDPQLVDRLSPSEKEYMNKHQAILKDLYMSQFLASMPTNLQKLDDTAGGISMVEEFDMDQAVIFRVTKTLEEPLLLGNDQLELTKGILYAARYSAVKSYMEMGVVELV</sequence>
<evidence type="ECO:0000256" key="2">
    <source>
        <dbReference type="ARBA" id="ARBA00008187"/>
    </source>
</evidence>
<dbReference type="Gene3D" id="1.20.58.1030">
    <property type="match status" value="1"/>
</dbReference>
<evidence type="ECO:0000313" key="8">
    <source>
        <dbReference type="EMBL" id="CDP36568.1"/>
    </source>
</evidence>
<comment type="function">
    <text evidence="6">The GINS complex plays an essential role in the initiation of DNA replication.</text>
</comment>
<dbReference type="PhylomeDB" id="A0A060T6I4"/>
<evidence type="ECO:0000256" key="4">
    <source>
        <dbReference type="ARBA" id="ARBA00022705"/>
    </source>
</evidence>
<organism evidence="8">
    <name type="scientific">Blastobotrys adeninivorans</name>
    <name type="common">Yeast</name>
    <name type="synonym">Arxula adeninivorans</name>
    <dbReference type="NCBI Taxonomy" id="409370"/>
    <lineage>
        <taxon>Eukaryota</taxon>
        <taxon>Fungi</taxon>
        <taxon>Dikarya</taxon>
        <taxon>Ascomycota</taxon>
        <taxon>Saccharomycotina</taxon>
        <taxon>Dipodascomycetes</taxon>
        <taxon>Dipodascales</taxon>
        <taxon>Trichomonascaceae</taxon>
        <taxon>Blastobotrys</taxon>
    </lineage>
</organism>
<dbReference type="SUPFAM" id="SSF158573">
    <property type="entry name" value="GINS helical bundle-like"/>
    <property type="match status" value="1"/>
</dbReference>
<dbReference type="PIRSF" id="PIRSF007764">
    <property type="entry name" value="Sld5"/>
    <property type="match status" value="1"/>
</dbReference>
<evidence type="ECO:0000256" key="5">
    <source>
        <dbReference type="ARBA" id="ARBA00023242"/>
    </source>
</evidence>